<dbReference type="EMBL" id="UINC01009965">
    <property type="protein sequence ID" value="SVA44520.1"/>
    <property type="molecule type" value="Genomic_DNA"/>
</dbReference>
<accession>A0A381VW49</accession>
<dbReference type="GO" id="GO:0005886">
    <property type="term" value="C:plasma membrane"/>
    <property type="evidence" value="ECO:0007669"/>
    <property type="project" value="InterPro"/>
</dbReference>
<reference evidence="8" key="1">
    <citation type="submission" date="2018-05" db="EMBL/GenBank/DDBJ databases">
        <authorList>
            <person name="Lanie J.A."/>
            <person name="Ng W.-L."/>
            <person name="Kazmierczak K.M."/>
            <person name="Andrzejewski T.M."/>
            <person name="Davidsen T.M."/>
            <person name="Wayne K.J."/>
            <person name="Tettelin H."/>
            <person name="Glass J.I."/>
            <person name="Rusch D."/>
            <person name="Podicherti R."/>
            <person name="Tsui H.-C.T."/>
            <person name="Winkler M.E."/>
        </authorList>
    </citation>
    <scope>NUCLEOTIDE SEQUENCE</scope>
</reference>
<name>A0A381VW49_9ZZZZ</name>
<dbReference type="Pfam" id="PF06305">
    <property type="entry name" value="LapA_dom"/>
    <property type="match status" value="1"/>
</dbReference>
<keyword evidence="5" id="KW-0175">Coiled coil</keyword>
<keyword evidence="2 6" id="KW-0812">Transmembrane</keyword>
<gene>
    <name evidence="8" type="ORF">METZ01_LOCUS97374</name>
</gene>
<feature type="transmembrane region" description="Helical" evidence="6">
    <location>
        <begin position="7"/>
        <end position="25"/>
    </location>
</feature>
<evidence type="ECO:0000256" key="1">
    <source>
        <dbReference type="ARBA" id="ARBA00022475"/>
    </source>
</evidence>
<organism evidence="8">
    <name type="scientific">marine metagenome</name>
    <dbReference type="NCBI Taxonomy" id="408172"/>
    <lineage>
        <taxon>unclassified sequences</taxon>
        <taxon>metagenomes</taxon>
        <taxon>ecological metagenomes</taxon>
    </lineage>
</organism>
<protein>
    <recommendedName>
        <fullName evidence="7">Lipopolysaccharide assembly protein A domain-containing protein</fullName>
    </recommendedName>
</protein>
<feature type="coiled-coil region" evidence="5">
    <location>
        <begin position="68"/>
        <end position="95"/>
    </location>
</feature>
<evidence type="ECO:0000256" key="5">
    <source>
        <dbReference type="SAM" id="Coils"/>
    </source>
</evidence>
<sequence length="111" mass="12729">MSTLKYIFFISLIIFVSLFAAKNMHTVEVHFFDGSSADRTIKVPTMVLVSCAFGFGFLLAWFFELFAQFKLKGQLREKQKNIERLEKELSRLNQSSNVNVEPDNPTSLSNN</sequence>
<evidence type="ECO:0000313" key="8">
    <source>
        <dbReference type="EMBL" id="SVA44520.1"/>
    </source>
</evidence>
<keyword evidence="3 6" id="KW-1133">Transmembrane helix</keyword>
<evidence type="ECO:0000256" key="3">
    <source>
        <dbReference type="ARBA" id="ARBA00022989"/>
    </source>
</evidence>
<dbReference type="InterPro" id="IPR010445">
    <property type="entry name" value="LapA_dom"/>
</dbReference>
<keyword evidence="1" id="KW-1003">Cell membrane</keyword>
<evidence type="ECO:0000259" key="7">
    <source>
        <dbReference type="Pfam" id="PF06305"/>
    </source>
</evidence>
<evidence type="ECO:0000256" key="6">
    <source>
        <dbReference type="SAM" id="Phobius"/>
    </source>
</evidence>
<proteinExistence type="predicted"/>
<feature type="transmembrane region" description="Helical" evidence="6">
    <location>
        <begin position="45"/>
        <end position="67"/>
    </location>
</feature>
<evidence type="ECO:0000256" key="2">
    <source>
        <dbReference type="ARBA" id="ARBA00022692"/>
    </source>
</evidence>
<keyword evidence="4 6" id="KW-0472">Membrane</keyword>
<feature type="domain" description="Lipopolysaccharide assembly protein A" evidence="7">
    <location>
        <begin position="22"/>
        <end position="89"/>
    </location>
</feature>
<evidence type="ECO:0000256" key="4">
    <source>
        <dbReference type="ARBA" id="ARBA00023136"/>
    </source>
</evidence>
<dbReference type="AlphaFoldDB" id="A0A381VW49"/>